<evidence type="ECO:0000256" key="10">
    <source>
        <dbReference type="SAM" id="MobiDB-lite"/>
    </source>
</evidence>
<evidence type="ECO:0000256" key="4">
    <source>
        <dbReference type="ARBA" id="ARBA00022771"/>
    </source>
</evidence>
<dbReference type="GO" id="GO:0071037">
    <property type="term" value="P:nuclear polyadenylation-dependent snRNA catabolic process"/>
    <property type="evidence" value="ECO:0007669"/>
    <property type="project" value="TreeGrafter"/>
</dbReference>
<evidence type="ECO:0000256" key="1">
    <source>
        <dbReference type="ARBA" id="ARBA00004604"/>
    </source>
</evidence>
<dbReference type="InterPro" id="IPR051644">
    <property type="entry name" value="TRAMP_AT-DNA-binding"/>
</dbReference>
<feature type="region of interest" description="Disordered" evidence="10">
    <location>
        <begin position="378"/>
        <end position="570"/>
    </location>
</feature>
<evidence type="ECO:0000259" key="11">
    <source>
        <dbReference type="PROSITE" id="PS50158"/>
    </source>
</evidence>
<keyword evidence="6" id="KW-0539">Nucleus</keyword>
<protein>
    <recommendedName>
        <fullName evidence="7">Zinc finger CCHC domain-containing protein 7</fullName>
    </recommendedName>
    <alternativeName>
        <fullName evidence="8">TRAMP-like complex RNA-binding factor ZCCHC7</fullName>
    </alternativeName>
</protein>
<dbReference type="GO" id="GO:0008270">
    <property type="term" value="F:zinc ion binding"/>
    <property type="evidence" value="ECO:0007669"/>
    <property type="project" value="UniProtKB-KW"/>
</dbReference>
<feature type="compositionally biased region" description="Low complexity" evidence="10">
    <location>
        <begin position="458"/>
        <end position="467"/>
    </location>
</feature>
<dbReference type="PANTHER" id="PTHR46543">
    <property type="entry name" value="ZINC FINGER CCHC DOMAIN-CONTAINING PROTEIN 7"/>
    <property type="match status" value="1"/>
</dbReference>
<gene>
    <name evidence="12" type="ORF">AAFF_G00180320</name>
</gene>
<keyword evidence="3" id="KW-0677">Repeat</keyword>
<evidence type="ECO:0000256" key="7">
    <source>
        <dbReference type="ARBA" id="ARBA00041190"/>
    </source>
</evidence>
<feature type="domain" description="CCHC-type" evidence="11">
    <location>
        <begin position="338"/>
        <end position="353"/>
    </location>
</feature>
<name>A0AAD7WVQ2_9TELE</name>
<reference evidence="12" key="1">
    <citation type="journal article" date="2023" name="Science">
        <title>Genome structures resolve the early diversification of teleost fishes.</title>
        <authorList>
            <person name="Parey E."/>
            <person name="Louis A."/>
            <person name="Montfort J."/>
            <person name="Bouchez O."/>
            <person name="Roques C."/>
            <person name="Iampietro C."/>
            <person name="Lluch J."/>
            <person name="Castinel A."/>
            <person name="Donnadieu C."/>
            <person name="Desvignes T."/>
            <person name="Floi Bucao C."/>
            <person name="Jouanno E."/>
            <person name="Wen M."/>
            <person name="Mejri S."/>
            <person name="Dirks R."/>
            <person name="Jansen H."/>
            <person name="Henkel C."/>
            <person name="Chen W.J."/>
            <person name="Zahm M."/>
            <person name="Cabau C."/>
            <person name="Klopp C."/>
            <person name="Thompson A.W."/>
            <person name="Robinson-Rechavi M."/>
            <person name="Braasch I."/>
            <person name="Lecointre G."/>
            <person name="Bobe J."/>
            <person name="Postlethwait J.H."/>
            <person name="Berthelot C."/>
            <person name="Roest Crollius H."/>
            <person name="Guiguen Y."/>
        </authorList>
    </citation>
    <scope>NUCLEOTIDE SEQUENCE</scope>
    <source>
        <strain evidence="12">NC1722</strain>
    </source>
</reference>
<keyword evidence="13" id="KW-1185">Reference proteome</keyword>
<dbReference type="GO" id="GO:0071035">
    <property type="term" value="P:nuclear polyadenylation-dependent rRNA catabolic process"/>
    <property type="evidence" value="ECO:0007669"/>
    <property type="project" value="TreeGrafter"/>
</dbReference>
<dbReference type="Gene3D" id="4.10.60.10">
    <property type="entry name" value="Zinc finger, CCHC-type"/>
    <property type="match status" value="2"/>
</dbReference>
<feature type="compositionally biased region" description="Basic and acidic residues" evidence="10">
    <location>
        <begin position="484"/>
        <end position="494"/>
    </location>
</feature>
<evidence type="ECO:0000313" key="13">
    <source>
        <dbReference type="Proteomes" id="UP001221898"/>
    </source>
</evidence>
<feature type="domain" description="CCHC-type" evidence="11">
    <location>
        <begin position="294"/>
        <end position="309"/>
    </location>
</feature>
<dbReference type="PROSITE" id="PS50158">
    <property type="entry name" value="ZF_CCHC"/>
    <property type="match status" value="3"/>
</dbReference>
<dbReference type="GO" id="GO:0071031">
    <property type="term" value="P:nuclear mRNA surveillance of mRNA 3'-end processing"/>
    <property type="evidence" value="ECO:0007669"/>
    <property type="project" value="TreeGrafter"/>
</dbReference>
<keyword evidence="2" id="KW-0479">Metal-binding</keyword>
<dbReference type="AlphaFoldDB" id="A0AAD7WVQ2"/>
<evidence type="ECO:0000256" key="9">
    <source>
        <dbReference type="PROSITE-ProRule" id="PRU00047"/>
    </source>
</evidence>
<dbReference type="EMBL" id="JAINUG010000024">
    <property type="protein sequence ID" value="KAJ8410997.1"/>
    <property type="molecule type" value="Genomic_DNA"/>
</dbReference>
<keyword evidence="4 9" id="KW-0863">Zinc-finger</keyword>
<evidence type="ECO:0000256" key="5">
    <source>
        <dbReference type="ARBA" id="ARBA00022833"/>
    </source>
</evidence>
<feature type="compositionally biased region" description="Basic and acidic residues" evidence="10">
    <location>
        <begin position="427"/>
        <end position="436"/>
    </location>
</feature>
<evidence type="ECO:0000256" key="3">
    <source>
        <dbReference type="ARBA" id="ARBA00022737"/>
    </source>
</evidence>
<dbReference type="GO" id="GO:0071039">
    <property type="term" value="P:nuclear polyadenylation-dependent CUT catabolic process"/>
    <property type="evidence" value="ECO:0007669"/>
    <property type="project" value="TreeGrafter"/>
</dbReference>
<comment type="caution">
    <text evidence="12">The sequence shown here is derived from an EMBL/GenBank/DDBJ whole genome shotgun (WGS) entry which is preliminary data.</text>
</comment>
<feature type="compositionally biased region" description="Basic residues" evidence="10">
    <location>
        <begin position="468"/>
        <end position="483"/>
    </location>
</feature>
<dbReference type="SUPFAM" id="SSF57756">
    <property type="entry name" value="Retrovirus zinc finger-like domains"/>
    <property type="match status" value="3"/>
</dbReference>
<feature type="compositionally biased region" description="Acidic residues" evidence="10">
    <location>
        <begin position="116"/>
        <end position="127"/>
    </location>
</feature>
<dbReference type="GO" id="GO:0071038">
    <property type="term" value="P:TRAMP-dependent tRNA surveillance pathway"/>
    <property type="evidence" value="ECO:0007669"/>
    <property type="project" value="TreeGrafter"/>
</dbReference>
<comment type="subcellular location">
    <subcellularLocation>
        <location evidence="1">Nucleus</location>
        <location evidence="1">Nucleolus</location>
    </subcellularLocation>
</comment>
<evidence type="ECO:0000313" key="12">
    <source>
        <dbReference type="EMBL" id="KAJ8410997.1"/>
    </source>
</evidence>
<dbReference type="FunFam" id="4.10.60.10:FF:000020">
    <property type="entry name" value="Zinc finger CCHC domain-containing protein 7"/>
    <property type="match status" value="1"/>
</dbReference>
<proteinExistence type="predicted"/>
<organism evidence="12 13">
    <name type="scientific">Aldrovandia affinis</name>
    <dbReference type="NCBI Taxonomy" id="143900"/>
    <lineage>
        <taxon>Eukaryota</taxon>
        <taxon>Metazoa</taxon>
        <taxon>Chordata</taxon>
        <taxon>Craniata</taxon>
        <taxon>Vertebrata</taxon>
        <taxon>Euteleostomi</taxon>
        <taxon>Actinopterygii</taxon>
        <taxon>Neopterygii</taxon>
        <taxon>Teleostei</taxon>
        <taxon>Notacanthiformes</taxon>
        <taxon>Halosauridae</taxon>
        <taxon>Aldrovandia</taxon>
    </lineage>
</organism>
<dbReference type="InterPro" id="IPR036875">
    <property type="entry name" value="Znf_CCHC_sf"/>
</dbReference>
<evidence type="ECO:0000256" key="2">
    <source>
        <dbReference type="ARBA" id="ARBA00022723"/>
    </source>
</evidence>
<feature type="compositionally biased region" description="Basic and acidic residues" evidence="10">
    <location>
        <begin position="81"/>
        <end position="93"/>
    </location>
</feature>
<feature type="compositionally biased region" description="Basic residues" evidence="10">
    <location>
        <begin position="544"/>
        <end position="554"/>
    </location>
</feature>
<evidence type="ECO:0000256" key="8">
    <source>
        <dbReference type="ARBA" id="ARBA00043023"/>
    </source>
</evidence>
<feature type="compositionally biased region" description="Basic residues" evidence="10">
    <location>
        <begin position="446"/>
        <end position="455"/>
    </location>
</feature>
<dbReference type="GO" id="GO:0071036">
    <property type="term" value="P:nuclear polyadenylation-dependent snoRNA catabolic process"/>
    <property type="evidence" value="ECO:0007669"/>
    <property type="project" value="TreeGrafter"/>
</dbReference>
<feature type="compositionally biased region" description="Polar residues" evidence="10">
    <location>
        <begin position="94"/>
        <end position="115"/>
    </location>
</feature>
<dbReference type="GO" id="GO:0005730">
    <property type="term" value="C:nucleolus"/>
    <property type="evidence" value="ECO:0007669"/>
    <property type="project" value="UniProtKB-SubCell"/>
</dbReference>
<accession>A0AAD7WVQ2</accession>
<dbReference type="InterPro" id="IPR001878">
    <property type="entry name" value="Znf_CCHC"/>
</dbReference>
<dbReference type="GO" id="GO:0031499">
    <property type="term" value="C:TRAMP complex"/>
    <property type="evidence" value="ECO:0007669"/>
    <property type="project" value="TreeGrafter"/>
</dbReference>
<evidence type="ECO:0000256" key="6">
    <source>
        <dbReference type="ARBA" id="ARBA00023242"/>
    </source>
</evidence>
<dbReference type="Pfam" id="PF00098">
    <property type="entry name" value="zf-CCHC"/>
    <property type="match status" value="1"/>
</dbReference>
<sequence length="581" mass="66451">MGFPAHDTHVLRGKLLAKIEAAQVPVSMFWGYEEKEELEDELYAEAEDSSGSEVDSEVEFRLYSQLHYSKCLGEEEEEEEEKKQEEEPSRPQVREQQPNGVIVISSDTEVITVSDGTEEEEEEEEDKEDGKGAAYRTRRSSASPAEKGLGLSESESDSDGVEAWMVLGQEKQESDKTIQLNLEGAVNVSSADEEDVPSWGISKRDEEAQISNQRPGQRRTPNRYYTTKSITCRSCNKTGHLSKNCPTPKKPSCTLCGSQRHLQKTCPNRHCYNCSLPGHCYDDCLDRAYWHKQCHRCGMTGHFFDACPDIWRQYHLTTRPGPVVKPAGEEAHRDPAYCYNCSRKGHFGFECSQRRMFNGTFPTAPYVSYYDTPQDVRQRVHRARRKAQELQEAGLLPPSGADHSAWLPGGDREEEEPPRKRAKTKNKAWEKKRKDGASPAKPQKVKEKKKKKQKQKQQEQQQQPPQQKKTKAEKRKVQKRSAKERRQLKQRETQAWHGQAPQRAAPLADEDDDFPRGPKRRRPGASTADQRGKPVTSLFGPGKQVKKRRPRGRDRKPGNQKLETMYPTDENLFIIKQKRKS</sequence>
<dbReference type="Proteomes" id="UP001221898">
    <property type="component" value="Unassembled WGS sequence"/>
</dbReference>
<dbReference type="GO" id="GO:0003723">
    <property type="term" value="F:RNA binding"/>
    <property type="evidence" value="ECO:0007669"/>
    <property type="project" value="TreeGrafter"/>
</dbReference>
<dbReference type="SMART" id="SM00343">
    <property type="entry name" value="ZnF_C2HC"/>
    <property type="match status" value="5"/>
</dbReference>
<feature type="domain" description="CCHC-type" evidence="11">
    <location>
        <begin position="232"/>
        <end position="246"/>
    </location>
</feature>
<keyword evidence="5" id="KW-0862">Zinc</keyword>
<feature type="region of interest" description="Disordered" evidence="10">
    <location>
        <begin position="71"/>
        <end position="159"/>
    </location>
</feature>
<dbReference type="PANTHER" id="PTHR46543:SF1">
    <property type="entry name" value="ZINC FINGER CCHC DOMAIN-CONTAINING PROTEIN 7"/>
    <property type="match status" value="1"/>
</dbReference>